<feature type="region of interest" description="Disordered" evidence="1">
    <location>
        <begin position="224"/>
        <end position="251"/>
    </location>
</feature>
<feature type="compositionally biased region" description="Low complexity" evidence="1">
    <location>
        <begin position="429"/>
        <end position="442"/>
    </location>
</feature>
<sequence length="501" mass="50341">MASPSPLPPGLGVEIDRAVRLADEGHVLVGGSPPRALRLTPSQLSSVIRWSSGAAPSGRAERLLARELIEEGLAHPRPLPPVPFRSVDVDVDVAVVGQAGARGLGRTLDRLAELHPELRPVVVGATGPCAWAARARGARIVPGPAGGPGARAAALRVCAAEFVALLESGSCPDPGWLDAALGHFADPGVAAVVPRVLTERPRAAGHWRLVVAAVAAARAGADRGADPAPVLPWGQGPGQPGAGNEHTASDPLRPLPALVLRRSALEGGSADRGVPDGSRPDASDGGRGLRPELGHGAELDLVWRLASRGRGVRYEPRARVRSRPVTDLGGYLRACFTTGAQAAPLARLHGRRAAGPELSPEGAVGLARPASDRPGDRCGAGAAAPGLLAGGPGCGTGRAPDVDGPGHGGGRRAFGGNVVGRGADGVGGAADPAPAGTGASASRGGGAAGGAGRGALQGADGVTALGRRLTSVRRGEGRGAKRCRARGWRGTRTPEPRRGQK</sequence>
<feature type="compositionally biased region" description="Gly residues" evidence="1">
    <location>
        <begin position="405"/>
        <end position="428"/>
    </location>
</feature>
<keyword evidence="3" id="KW-1185">Reference proteome</keyword>
<gene>
    <name evidence="2" type="ORF">HNR10_001618</name>
</gene>
<name>A0A7Z0J9I2_9ACTN</name>
<feature type="region of interest" description="Disordered" evidence="1">
    <location>
        <begin position="356"/>
        <end position="501"/>
    </location>
</feature>
<comment type="caution">
    <text evidence="2">The sequence shown here is derived from an EMBL/GenBank/DDBJ whole genome shotgun (WGS) entry which is preliminary data.</text>
</comment>
<dbReference type="SUPFAM" id="SSF53448">
    <property type="entry name" value="Nucleotide-diphospho-sugar transferases"/>
    <property type="match status" value="1"/>
</dbReference>
<feature type="compositionally biased region" description="Basic and acidic residues" evidence="1">
    <location>
        <begin position="492"/>
        <end position="501"/>
    </location>
</feature>
<evidence type="ECO:0000256" key="1">
    <source>
        <dbReference type="SAM" id="MobiDB-lite"/>
    </source>
</evidence>
<organism evidence="2 3">
    <name type="scientific">Nocardiopsis aegyptia</name>
    <dbReference type="NCBI Taxonomy" id="220378"/>
    <lineage>
        <taxon>Bacteria</taxon>
        <taxon>Bacillati</taxon>
        <taxon>Actinomycetota</taxon>
        <taxon>Actinomycetes</taxon>
        <taxon>Streptosporangiales</taxon>
        <taxon>Nocardiopsidaceae</taxon>
        <taxon>Nocardiopsis</taxon>
    </lineage>
</organism>
<accession>A0A7Z0J9I2</accession>
<feature type="compositionally biased region" description="Gly residues" evidence="1">
    <location>
        <begin position="443"/>
        <end position="455"/>
    </location>
</feature>
<feature type="compositionally biased region" description="Basic residues" evidence="1">
    <location>
        <begin position="480"/>
        <end position="489"/>
    </location>
</feature>
<dbReference type="EMBL" id="JACCFS010000001">
    <property type="protein sequence ID" value="NYJ33737.1"/>
    <property type="molecule type" value="Genomic_DNA"/>
</dbReference>
<dbReference type="Proteomes" id="UP000572051">
    <property type="component" value="Unassembled WGS sequence"/>
</dbReference>
<evidence type="ECO:0000313" key="2">
    <source>
        <dbReference type="EMBL" id="NYJ33737.1"/>
    </source>
</evidence>
<evidence type="ECO:0000313" key="3">
    <source>
        <dbReference type="Proteomes" id="UP000572051"/>
    </source>
</evidence>
<feature type="region of interest" description="Disordered" evidence="1">
    <location>
        <begin position="266"/>
        <end position="293"/>
    </location>
</feature>
<reference evidence="2 3" key="1">
    <citation type="submission" date="2020-07" db="EMBL/GenBank/DDBJ databases">
        <title>Sequencing the genomes of 1000 actinobacteria strains.</title>
        <authorList>
            <person name="Klenk H.-P."/>
        </authorList>
    </citation>
    <scope>NUCLEOTIDE SEQUENCE [LARGE SCALE GENOMIC DNA]</scope>
    <source>
        <strain evidence="2 3">DSM 44442</strain>
    </source>
</reference>
<dbReference type="InterPro" id="IPR029044">
    <property type="entry name" value="Nucleotide-diphossugar_trans"/>
</dbReference>
<feature type="compositionally biased region" description="Basic and acidic residues" evidence="1">
    <location>
        <begin position="278"/>
        <end position="293"/>
    </location>
</feature>
<dbReference type="RefSeq" id="WP_246406118.1">
    <property type="nucleotide sequence ID" value="NZ_JACCFS010000001.1"/>
</dbReference>
<dbReference type="AlphaFoldDB" id="A0A7Z0J9I2"/>
<protein>
    <submittedName>
        <fullName evidence="2">Uncharacterized protein</fullName>
    </submittedName>
</protein>
<feature type="compositionally biased region" description="Low complexity" evidence="1">
    <location>
        <begin position="377"/>
        <end position="387"/>
    </location>
</feature>
<proteinExistence type="predicted"/>